<proteinExistence type="predicted"/>
<keyword evidence="3" id="KW-1185">Reference proteome</keyword>
<comment type="caution">
    <text evidence="2">The sequence shown here is derived from an EMBL/GenBank/DDBJ whole genome shotgun (WGS) entry which is preliminary data.</text>
</comment>
<reference evidence="2" key="1">
    <citation type="submission" date="2022-08" db="EMBL/GenBank/DDBJ databases">
        <title>Draft genome sequence of Lysinibacillus sp. strain KH24.</title>
        <authorList>
            <person name="Kanbe H."/>
            <person name="Itoh H."/>
        </authorList>
    </citation>
    <scope>NUCLEOTIDE SEQUENCE</scope>
    <source>
        <strain evidence="2">KH24</strain>
    </source>
</reference>
<sequence length="221" mass="23873">MKKNLFSVLALSTILWGTSFASTVNAEEPKVNYAPPQETLINGVEESKLITPFIIGYDNPIFVDFVPNTGTSTINQFKSIGSVSHNNTRGSNPFPITINVTRSESVGSEFSGNVTFSAELKVKLLAKAGGSISGGYKQTRSTNEAVGYTFGPYQIPGGKWGGIRTWWKGVSINGTASVKYVDTGSSSGYTSVQSIPVSMKVHTTSKDIHSESWDATYEMYK</sequence>
<keyword evidence="1" id="KW-0732">Signal</keyword>
<dbReference type="EMBL" id="BRZA01000003">
    <property type="protein sequence ID" value="GLC89467.1"/>
    <property type="molecule type" value="Genomic_DNA"/>
</dbReference>
<gene>
    <name evidence="2" type="ORF">LYSBPC_25940</name>
</gene>
<organism evidence="2 3">
    <name type="scientific">Lysinibacillus piscis</name>
    <dbReference type="NCBI Taxonomy" id="2518931"/>
    <lineage>
        <taxon>Bacteria</taxon>
        <taxon>Bacillati</taxon>
        <taxon>Bacillota</taxon>
        <taxon>Bacilli</taxon>
        <taxon>Bacillales</taxon>
        <taxon>Bacillaceae</taxon>
        <taxon>Lysinibacillus</taxon>
    </lineage>
</organism>
<feature type="signal peptide" evidence="1">
    <location>
        <begin position="1"/>
        <end position="21"/>
    </location>
</feature>
<evidence type="ECO:0000313" key="3">
    <source>
        <dbReference type="Proteomes" id="UP001065593"/>
    </source>
</evidence>
<dbReference type="Proteomes" id="UP001065593">
    <property type="component" value="Unassembled WGS sequence"/>
</dbReference>
<accession>A0ABQ5NN08</accession>
<evidence type="ECO:0000313" key="2">
    <source>
        <dbReference type="EMBL" id="GLC89467.1"/>
    </source>
</evidence>
<protein>
    <submittedName>
        <fullName evidence="2">Uncharacterized protein</fullName>
    </submittedName>
</protein>
<name>A0ABQ5NN08_9BACI</name>
<feature type="chain" id="PRO_5045670526" evidence="1">
    <location>
        <begin position="22"/>
        <end position="221"/>
    </location>
</feature>
<dbReference type="RefSeq" id="WP_264989254.1">
    <property type="nucleotide sequence ID" value="NZ_BRZA01000003.1"/>
</dbReference>
<evidence type="ECO:0000256" key="1">
    <source>
        <dbReference type="SAM" id="SignalP"/>
    </source>
</evidence>